<dbReference type="InterPro" id="IPR013087">
    <property type="entry name" value="Znf_C2H2_type"/>
</dbReference>
<feature type="compositionally biased region" description="Basic and acidic residues" evidence="1">
    <location>
        <begin position="571"/>
        <end position="588"/>
    </location>
</feature>
<evidence type="ECO:0000313" key="4">
    <source>
        <dbReference type="Proteomes" id="UP000261540"/>
    </source>
</evidence>
<feature type="region of interest" description="Disordered" evidence="1">
    <location>
        <begin position="837"/>
        <end position="887"/>
    </location>
</feature>
<dbReference type="Ensembl" id="ENSPKIT00000023704.1">
    <property type="protein sequence ID" value="ENSPKIP00000011754.1"/>
    <property type="gene ID" value="ENSPKIG00000018718.1"/>
</dbReference>
<accession>A0A3B3R0P8</accession>
<feature type="domain" description="C2H2-type" evidence="2">
    <location>
        <begin position="1044"/>
        <end position="1066"/>
    </location>
</feature>
<feature type="compositionally biased region" description="Basic and acidic residues" evidence="1">
    <location>
        <begin position="93"/>
        <end position="105"/>
    </location>
</feature>
<feature type="compositionally biased region" description="Pro residues" evidence="1">
    <location>
        <begin position="526"/>
        <end position="538"/>
    </location>
</feature>
<feature type="region of interest" description="Disordered" evidence="1">
    <location>
        <begin position="521"/>
        <end position="547"/>
    </location>
</feature>
<dbReference type="GO" id="GO:0006357">
    <property type="term" value="P:regulation of transcription by RNA polymerase II"/>
    <property type="evidence" value="ECO:0007669"/>
    <property type="project" value="TreeGrafter"/>
</dbReference>
<dbReference type="PANTHER" id="PTHR47034">
    <property type="entry name" value="ZINC FINGER TRANSCRIPTION FACTOR TRPS1"/>
    <property type="match status" value="1"/>
</dbReference>
<dbReference type="SMART" id="SM00355">
    <property type="entry name" value="ZnF_C2H2"/>
    <property type="match status" value="4"/>
</dbReference>
<dbReference type="GO" id="GO:0003700">
    <property type="term" value="F:DNA-binding transcription factor activity"/>
    <property type="evidence" value="ECO:0007669"/>
    <property type="project" value="InterPro"/>
</dbReference>
<dbReference type="GeneTree" id="ENSGT00940000157893"/>
<proteinExistence type="predicted"/>
<dbReference type="PANTHER" id="PTHR47034:SF1">
    <property type="entry name" value="ZINC FINGER TRANSCRIPTION FACTOR TRPS1"/>
    <property type="match status" value="1"/>
</dbReference>
<evidence type="ECO:0000256" key="1">
    <source>
        <dbReference type="SAM" id="MobiDB-lite"/>
    </source>
</evidence>
<feature type="region of interest" description="Disordered" evidence="1">
    <location>
        <begin position="706"/>
        <end position="800"/>
    </location>
</feature>
<dbReference type="InterPro" id="IPR036236">
    <property type="entry name" value="Znf_C2H2_sf"/>
</dbReference>
<feature type="compositionally biased region" description="Basic and acidic residues" evidence="1">
    <location>
        <begin position="865"/>
        <end position="877"/>
    </location>
</feature>
<sequence>MRGEPGQADELQPDREEDLCALVQRLSPGIKRDLKGGAATAAPASQRPVSNYESHKKGGNVPSFPRDEVTDRNMLALLSPAAGRVCDGLESPGRSEADGGAERARSPAGDPGEGGEGRSGCVGEGLRRSPGGQAGGIGCAAAQGCPSNGEDRGPTGSSPAPTGELGADRPRTAAHLAHGRRNSEDGADEPGGASTDGRARPPSSPKLQDFKCNICGYGYYGNDPTDLLKHFRKYHLGLHNRTRQDAELDTKILALHNMVQFSGQAHAKDAGRLLQHSILTGALPEAGSPRPMLLNGTYDVQVPPLSVPQLVTCASAPTRQPPRHPHVLQITAPQCPLLMGRVLLLVLVIWGRFSTLLMSTPGRQQLDHIRPWHLNSSIKTSSINGPHLPASRLSDIGSVGSMYRCFLRVHGHRSAVIRCPRLPDACPAPQCPSHAPQPPDPGSRALGPHLLIAYGCVIPHVFSVCSGHCLALVTGLVFSFSNFFYFLVNRRVHGCCKCRHCSFTAGDTAALLEHFNAAHCQDPRDPSPSPSNGCPPPSSASVKEESKGDLKVYSLVPPDARSAEVGAGPEGVKREMPDEKEALREKGWGESAGGGGEPTRGLLWVPKERTADILRASPSQYSQGTLSLLNPVSQEQHQQTTTVLRDSPGLVFGLGADAKGFLPGAHASGVEKVGQLPPQYSTDSKASKEEPSSLLRVRRLGVHSSSPHLLSRFVSSPPPPPKELRTPRPLNIIKQNNGEQIIRRRTRKRLNPDSMPVEPVSSKQQRVGAEEQVNGSPLERRPDEAGPDPPAASRGEHQPALTKADVYSSLGTKGHPSPRSTHAFLVSQTLEIHKRMPPLHKSPQDSGPEGNGIGAGIPVAAEGKSSSERGSPIEKYMRPAKQASYSPPGSPIEKYQYPFFSLPFLHSDLQSEADWLRFWTKYKMSVPGNPPYLNVPSLANPCQSFVPYPPFGVAPHFPAPGPDNDIPLDLAVRHSKPVPANGASDEASCAEPAAKRGGPPPEKVERGTQDEQSSKCAHCSVVFLDEVMYALHMSCHGDGGPFQCSICLHACADKYDFTTHIQRGLHRPAGEVRADASPKE</sequence>
<dbReference type="AlphaFoldDB" id="A0A3B3R0P8"/>
<keyword evidence="4" id="KW-1185">Reference proteome</keyword>
<dbReference type="SUPFAM" id="SSF57667">
    <property type="entry name" value="beta-beta-alpha zinc fingers"/>
    <property type="match status" value="1"/>
</dbReference>
<dbReference type="GO" id="GO:0005634">
    <property type="term" value="C:nucleus"/>
    <property type="evidence" value="ECO:0007669"/>
    <property type="project" value="InterPro"/>
</dbReference>
<feature type="region of interest" description="Disordered" evidence="1">
    <location>
        <begin position="670"/>
        <end position="693"/>
    </location>
</feature>
<dbReference type="InterPro" id="IPR028440">
    <property type="entry name" value="TRPS1"/>
</dbReference>
<dbReference type="GO" id="GO:0000977">
    <property type="term" value="F:RNA polymerase II transcription regulatory region sequence-specific DNA binding"/>
    <property type="evidence" value="ECO:0007669"/>
    <property type="project" value="TreeGrafter"/>
</dbReference>
<dbReference type="Proteomes" id="UP000261540">
    <property type="component" value="Unplaced"/>
</dbReference>
<feature type="compositionally biased region" description="Gly residues" evidence="1">
    <location>
        <begin position="111"/>
        <end position="123"/>
    </location>
</feature>
<feature type="domain" description="C2H2-type" evidence="2">
    <location>
        <begin position="1016"/>
        <end position="1036"/>
    </location>
</feature>
<evidence type="ECO:0000259" key="2">
    <source>
        <dbReference type="PROSITE" id="PS00028"/>
    </source>
</evidence>
<reference evidence="3" key="2">
    <citation type="submission" date="2025-09" db="UniProtKB">
        <authorList>
            <consortium name="Ensembl"/>
        </authorList>
    </citation>
    <scope>IDENTIFICATION</scope>
</reference>
<dbReference type="STRING" id="1676925.ENSPKIP00000011754"/>
<feature type="region of interest" description="Disordered" evidence="1">
    <location>
        <begin position="976"/>
        <end position="1011"/>
    </location>
</feature>
<dbReference type="Gene3D" id="3.30.160.60">
    <property type="entry name" value="Classic Zinc Finger"/>
    <property type="match status" value="1"/>
</dbReference>
<dbReference type="PROSITE" id="PS00028">
    <property type="entry name" value="ZINC_FINGER_C2H2_1"/>
    <property type="match status" value="2"/>
</dbReference>
<reference evidence="3" key="1">
    <citation type="submission" date="2025-08" db="UniProtKB">
        <authorList>
            <consortium name="Ensembl"/>
        </authorList>
    </citation>
    <scope>IDENTIFICATION</scope>
</reference>
<protein>
    <submittedName>
        <fullName evidence="3">Trichorhinophalangeal syndrome I</fullName>
    </submittedName>
</protein>
<feature type="region of interest" description="Disordered" evidence="1">
    <location>
        <begin position="30"/>
        <end position="205"/>
    </location>
</feature>
<organism evidence="3 4">
    <name type="scientific">Paramormyrops kingsleyae</name>
    <dbReference type="NCBI Taxonomy" id="1676925"/>
    <lineage>
        <taxon>Eukaryota</taxon>
        <taxon>Metazoa</taxon>
        <taxon>Chordata</taxon>
        <taxon>Craniata</taxon>
        <taxon>Vertebrata</taxon>
        <taxon>Euteleostomi</taxon>
        <taxon>Actinopterygii</taxon>
        <taxon>Neopterygii</taxon>
        <taxon>Teleostei</taxon>
        <taxon>Osteoglossocephala</taxon>
        <taxon>Osteoglossomorpha</taxon>
        <taxon>Osteoglossiformes</taxon>
        <taxon>Mormyridae</taxon>
        <taxon>Paramormyrops</taxon>
    </lineage>
</organism>
<feature type="compositionally biased region" description="Basic and acidic residues" evidence="1">
    <location>
        <begin position="1002"/>
        <end position="1011"/>
    </location>
</feature>
<evidence type="ECO:0000313" key="3">
    <source>
        <dbReference type="Ensembl" id="ENSPKIP00000011754.1"/>
    </source>
</evidence>
<name>A0A3B3R0P8_9TELE</name>
<feature type="region of interest" description="Disordered" evidence="1">
    <location>
        <begin position="561"/>
        <end position="602"/>
    </location>
</feature>